<evidence type="ECO:0000259" key="10">
    <source>
        <dbReference type="Pfam" id="PF17917"/>
    </source>
</evidence>
<keyword evidence="3" id="KW-0548">Nucleotidyltransferase</keyword>
<dbReference type="Pfam" id="PF00078">
    <property type="entry name" value="RVT_1"/>
    <property type="match status" value="1"/>
</dbReference>
<keyword evidence="2" id="KW-0808">Transferase</keyword>
<reference evidence="11 12" key="1">
    <citation type="journal article" date="2021" name="bioRxiv">
        <title>Chromosome-scale and haplotype-resolved genome assembly of a tetraploid potato cultivar.</title>
        <authorList>
            <person name="Sun H."/>
            <person name="Jiao W.-B."/>
            <person name="Krause K."/>
            <person name="Campoy J.A."/>
            <person name="Goel M."/>
            <person name="Folz-Donahue K."/>
            <person name="Kukat C."/>
            <person name="Huettel B."/>
            <person name="Schneeberger K."/>
        </authorList>
    </citation>
    <scope>NUCLEOTIDE SEQUENCE [LARGE SCALE GENOMIC DNA]</scope>
    <source>
        <strain evidence="11">SolTubOtavaFocal</strain>
        <tissue evidence="11">Leaves</tissue>
    </source>
</reference>
<evidence type="ECO:0000259" key="9">
    <source>
        <dbReference type="Pfam" id="PF00078"/>
    </source>
</evidence>
<dbReference type="InterPro" id="IPR051320">
    <property type="entry name" value="Viral_Replic_Matur_Polypro"/>
</dbReference>
<evidence type="ECO:0000256" key="2">
    <source>
        <dbReference type="ARBA" id="ARBA00022679"/>
    </source>
</evidence>
<dbReference type="CDD" id="cd01647">
    <property type="entry name" value="RT_LTR"/>
    <property type="match status" value="1"/>
</dbReference>
<evidence type="ECO:0000256" key="5">
    <source>
        <dbReference type="ARBA" id="ARBA00022750"/>
    </source>
</evidence>
<dbReference type="PANTHER" id="PTHR33064:SF37">
    <property type="entry name" value="RIBONUCLEASE H"/>
    <property type="match status" value="1"/>
</dbReference>
<dbReference type="PANTHER" id="PTHR33064">
    <property type="entry name" value="POL PROTEIN"/>
    <property type="match status" value="1"/>
</dbReference>
<feature type="domain" description="Reverse transcriptase" evidence="9">
    <location>
        <begin position="5"/>
        <end position="95"/>
    </location>
</feature>
<keyword evidence="1" id="KW-0645">Protease</keyword>
<dbReference type="Gene3D" id="3.10.10.10">
    <property type="entry name" value="HIV Type 1 Reverse Transcriptase, subunit A, domain 1"/>
    <property type="match status" value="1"/>
</dbReference>
<evidence type="ECO:0000256" key="7">
    <source>
        <dbReference type="ARBA" id="ARBA00022801"/>
    </source>
</evidence>
<keyword evidence="5" id="KW-0064">Aspartyl protease</keyword>
<keyword evidence="8" id="KW-0695">RNA-directed DNA polymerase</keyword>
<keyword evidence="7" id="KW-0378">Hydrolase</keyword>
<feature type="domain" description="Reverse transcriptase RNase H-like" evidence="10">
    <location>
        <begin position="184"/>
        <end position="226"/>
    </location>
</feature>
<dbReference type="Proteomes" id="UP000826656">
    <property type="component" value="Unassembled WGS sequence"/>
</dbReference>
<keyword evidence="6" id="KW-0255">Endonuclease</keyword>
<sequence>MAFRTRYGQYEFLVMSFGLTNAQKTFIDLMNRVFRQYLDSFVIVCIDDIVIYSRSEGDHMKHLRIMLQVLKDHQLYAKFSKCEFWLRSVAFLGHIVLGMGIEVDPKKMDAVKSRPRPLSPTGIIIFLVLAGYYRRLVEGFSSICSPLTALTQKKVKFVWSEACEKSFQELKDRLTYAPVLTLLEVIVYASRQLKVHEKNYPTHDLELAAVVFALKIWRHYLNEANVVADSLSRLSMGSVAHVEDEKKELVRDVHRLAQLGVQLVDSTKGGFMAHHSSESSFVVDVKSNKYLDGSCESRLSLPQLPQNLQVPVTNHACTTRYVDHSTPRRWGLVDESWTKAKIPSSDPIHE</sequence>
<evidence type="ECO:0000256" key="8">
    <source>
        <dbReference type="ARBA" id="ARBA00022918"/>
    </source>
</evidence>
<evidence type="ECO:0000256" key="4">
    <source>
        <dbReference type="ARBA" id="ARBA00022722"/>
    </source>
</evidence>
<organism evidence="11 12">
    <name type="scientific">Solanum tuberosum</name>
    <name type="common">Potato</name>
    <dbReference type="NCBI Taxonomy" id="4113"/>
    <lineage>
        <taxon>Eukaryota</taxon>
        <taxon>Viridiplantae</taxon>
        <taxon>Streptophyta</taxon>
        <taxon>Embryophyta</taxon>
        <taxon>Tracheophyta</taxon>
        <taxon>Spermatophyta</taxon>
        <taxon>Magnoliopsida</taxon>
        <taxon>eudicotyledons</taxon>
        <taxon>Gunneridae</taxon>
        <taxon>Pentapetalae</taxon>
        <taxon>asterids</taxon>
        <taxon>lamiids</taxon>
        <taxon>Solanales</taxon>
        <taxon>Solanaceae</taxon>
        <taxon>Solanoideae</taxon>
        <taxon>Solaneae</taxon>
        <taxon>Solanum</taxon>
    </lineage>
</organism>
<evidence type="ECO:0000256" key="1">
    <source>
        <dbReference type="ARBA" id="ARBA00022670"/>
    </source>
</evidence>
<evidence type="ECO:0000256" key="6">
    <source>
        <dbReference type="ARBA" id="ARBA00022759"/>
    </source>
</evidence>
<comment type="caution">
    <text evidence="11">The sequence shown here is derived from an EMBL/GenBank/DDBJ whole genome shotgun (WGS) entry which is preliminary data.</text>
</comment>
<dbReference type="InterPro" id="IPR041373">
    <property type="entry name" value="RT_RNaseH"/>
</dbReference>
<keyword evidence="4" id="KW-0540">Nuclease</keyword>
<keyword evidence="12" id="KW-1185">Reference proteome</keyword>
<dbReference type="EMBL" id="JAIVGD010000028">
    <property type="protein sequence ID" value="KAH0737964.1"/>
    <property type="molecule type" value="Genomic_DNA"/>
</dbReference>
<dbReference type="Gene3D" id="3.30.70.270">
    <property type="match status" value="2"/>
</dbReference>
<accession>A0ABQ7TTB0</accession>
<dbReference type="InterPro" id="IPR000477">
    <property type="entry name" value="RT_dom"/>
</dbReference>
<dbReference type="Pfam" id="PF17917">
    <property type="entry name" value="RT_RNaseH"/>
    <property type="match status" value="1"/>
</dbReference>
<dbReference type="InterPro" id="IPR043128">
    <property type="entry name" value="Rev_trsase/Diguanyl_cyclase"/>
</dbReference>
<name>A0ABQ7TTB0_SOLTU</name>
<evidence type="ECO:0008006" key="13">
    <source>
        <dbReference type="Google" id="ProtNLM"/>
    </source>
</evidence>
<proteinExistence type="predicted"/>
<dbReference type="InterPro" id="IPR043502">
    <property type="entry name" value="DNA/RNA_pol_sf"/>
</dbReference>
<dbReference type="SUPFAM" id="SSF56672">
    <property type="entry name" value="DNA/RNA polymerases"/>
    <property type="match status" value="1"/>
</dbReference>
<evidence type="ECO:0000313" key="12">
    <source>
        <dbReference type="Proteomes" id="UP000826656"/>
    </source>
</evidence>
<protein>
    <recommendedName>
        <fullName evidence="13">Reverse transcriptase domain-containing protein</fullName>
    </recommendedName>
</protein>
<evidence type="ECO:0000313" key="11">
    <source>
        <dbReference type="EMBL" id="KAH0737964.1"/>
    </source>
</evidence>
<evidence type="ECO:0000256" key="3">
    <source>
        <dbReference type="ARBA" id="ARBA00022695"/>
    </source>
</evidence>
<gene>
    <name evidence="11" type="ORF">KY290_036669</name>
</gene>